<sequence>SRYPDPGRIIAFDELEKIFSNVSVAKDWYKNPFPMSKNLQLIKRGEIEPYFDGLQS</sequence>
<comment type="caution">
    <text evidence="1">The sequence shown here is derived from an EMBL/GenBank/DDBJ whole genome shotgun (WGS) entry which is preliminary data.</text>
</comment>
<feature type="non-terminal residue" evidence="1">
    <location>
        <position position="56"/>
    </location>
</feature>
<organism evidence="1 2">
    <name type="scientific">Funneliformis geosporum</name>
    <dbReference type="NCBI Taxonomy" id="1117311"/>
    <lineage>
        <taxon>Eukaryota</taxon>
        <taxon>Fungi</taxon>
        <taxon>Fungi incertae sedis</taxon>
        <taxon>Mucoromycota</taxon>
        <taxon>Glomeromycotina</taxon>
        <taxon>Glomeromycetes</taxon>
        <taxon>Glomerales</taxon>
        <taxon>Glomeraceae</taxon>
        <taxon>Funneliformis</taxon>
    </lineage>
</organism>
<protein>
    <submittedName>
        <fullName evidence="1">10764_t:CDS:1</fullName>
    </submittedName>
</protein>
<dbReference type="EMBL" id="CAMKVN010016771">
    <property type="protein sequence ID" value="CAI2197655.1"/>
    <property type="molecule type" value="Genomic_DNA"/>
</dbReference>
<feature type="non-terminal residue" evidence="1">
    <location>
        <position position="1"/>
    </location>
</feature>
<dbReference type="AlphaFoldDB" id="A0A9W4X2P9"/>
<dbReference type="OrthoDB" id="6509975at2759"/>
<keyword evidence="2" id="KW-1185">Reference proteome</keyword>
<dbReference type="Proteomes" id="UP001153678">
    <property type="component" value="Unassembled WGS sequence"/>
</dbReference>
<evidence type="ECO:0000313" key="2">
    <source>
        <dbReference type="Proteomes" id="UP001153678"/>
    </source>
</evidence>
<proteinExistence type="predicted"/>
<evidence type="ECO:0000313" key="1">
    <source>
        <dbReference type="EMBL" id="CAI2197655.1"/>
    </source>
</evidence>
<name>A0A9W4X2P9_9GLOM</name>
<reference evidence="1" key="1">
    <citation type="submission" date="2022-08" db="EMBL/GenBank/DDBJ databases">
        <authorList>
            <person name="Kallberg Y."/>
            <person name="Tangrot J."/>
            <person name="Rosling A."/>
        </authorList>
    </citation>
    <scope>NUCLEOTIDE SEQUENCE</scope>
    <source>
        <strain evidence="1">Wild A</strain>
    </source>
</reference>
<accession>A0A9W4X2P9</accession>
<gene>
    <name evidence="1" type="ORF">FWILDA_LOCUS18185</name>
</gene>